<dbReference type="AlphaFoldDB" id="A0A7C4B903"/>
<gene>
    <name evidence="1" type="ORF">ENV17_02290</name>
</gene>
<name>A0A7C4B903_THEPE</name>
<accession>A0A7C4B903</accession>
<reference evidence="1" key="1">
    <citation type="journal article" date="2020" name="mSystems">
        <title>Genome- and Community-Level Interaction Insights into Carbon Utilization and Element Cycling Functions of Hydrothermarchaeota in Hydrothermal Sediment.</title>
        <authorList>
            <person name="Zhou Z."/>
            <person name="Liu Y."/>
            <person name="Xu W."/>
            <person name="Pan J."/>
            <person name="Luo Z.H."/>
            <person name="Li M."/>
        </authorList>
    </citation>
    <scope>NUCLEOTIDE SEQUENCE [LARGE SCALE GENOMIC DNA]</scope>
    <source>
        <strain evidence="1">SpSt-735</strain>
    </source>
</reference>
<sequence length="71" mass="8089">MDDEAKWRIVDLSKRLHEKAPSREYANQKVALKEIARLPEFKEIVEILGSKVNRESLGEALNMVPGKGVEK</sequence>
<proteinExistence type="predicted"/>
<organism evidence="1">
    <name type="scientific">Thermofilum pendens</name>
    <dbReference type="NCBI Taxonomy" id="2269"/>
    <lineage>
        <taxon>Archaea</taxon>
        <taxon>Thermoproteota</taxon>
        <taxon>Thermoprotei</taxon>
        <taxon>Thermofilales</taxon>
        <taxon>Thermofilaceae</taxon>
        <taxon>Thermofilum</taxon>
    </lineage>
</organism>
<dbReference type="EMBL" id="DTFI01000069">
    <property type="protein sequence ID" value="HGI43201.1"/>
    <property type="molecule type" value="Genomic_DNA"/>
</dbReference>
<protein>
    <submittedName>
        <fullName evidence="1">Uncharacterized protein</fullName>
    </submittedName>
</protein>
<comment type="caution">
    <text evidence="1">The sequence shown here is derived from an EMBL/GenBank/DDBJ whole genome shotgun (WGS) entry which is preliminary data.</text>
</comment>
<evidence type="ECO:0000313" key="1">
    <source>
        <dbReference type="EMBL" id="HGI43201.1"/>
    </source>
</evidence>